<feature type="signal peptide" evidence="1">
    <location>
        <begin position="1"/>
        <end position="20"/>
    </location>
</feature>
<name>A0AAN6S7R4_9PEZI</name>
<evidence type="ECO:0000313" key="2">
    <source>
        <dbReference type="EMBL" id="KAK3943594.1"/>
    </source>
</evidence>
<feature type="chain" id="PRO_5042856966" evidence="1">
    <location>
        <begin position="21"/>
        <end position="170"/>
    </location>
</feature>
<organism evidence="2 3">
    <name type="scientific">Diplogelasinospora grovesii</name>
    <dbReference type="NCBI Taxonomy" id="303347"/>
    <lineage>
        <taxon>Eukaryota</taxon>
        <taxon>Fungi</taxon>
        <taxon>Dikarya</taxon>
        <taxon>Ascomycota</taxon>
        <taxon>Pezizomycotina</taxon>
        <taxon>Sordariomycetes</taxon>
        <taxon>Sordariomycetidae</taxon>
        <taxon>Sordariales</taxon>
        <taxon>Diplogelasinosporaceae</taxon>
        <taxon>Diplogelasinospora</taxon>
    </lineage>
</organism>
<keyword evidence="1" id="KW-0732">Signal</keyword>
<accession>A0AAN6S7R4</accession>
<protein>
    <submittedName>
        <fullName evidence="2">Uncharacterized protein</fullName>
    </submittedName>
</protein>
<dbReference type="Gene3D" id="3.10.450.50">
    <property type="match status" value="1"/>
</dbReference>
<reference evidence="3" key="1">
    <citation type="journal article" date="2023" name="Mol. Phylogenet. Evol.">
        <title>Genome-scale phylogeny and comparative genomics of the fungal order Sordariales.</title>
        <authorList>
            <person name="Hensen N."/>
            <person name="Bonometti L."/>
            <person name="Westerberg I."/>
            <person name="Brannstrom I.O."/>
            <person name="Guillou S."/>
            <person name="Cros-Aarteil S."/>
            <person name="Calhoun S."/>
            <person name="Haridas S."/>
            <person name="Kuo A."/>
            <person name="Mondo S."/>
            <person name="Pangilinan J."/>
            <person name="Riley R."/>
            <person name="LaButti K."/>
            <person name="Andreopoulos B."/>
            <person name="Lipzen A."/>
            <person name="Chen C."/>
            <person name="Yan M."/>
            <person name="Daum C."/>
            <person name="Ng V."/>
            <person name="Clum A."/>
            <person name="Steindorff A."/>
            <person name="Ohm R.A."/>
            <person name="Martin F."/>
            <person name="Silar P."/>
            <person name="Natvig D.O."/>
            <person name="Lalanne C."/>
            <person name="Gautier V."/>
            <person name="Ament-Velasquez S.L."/>
            <person name="Kruys A."/>
            <person name="Hutchinson M.I."/>
            <person name="Powell A.J."/>
            <person name="Barry K."/>
            <person name="Miller A.N."/>
            <person name="Grigoriev I.V."/>
            <person name="Debuchy R."/>
            <person name="Gladieux P."/>
            <person name="Hiltunen Thoren M."/>
            <person name="Johannesson H."/>
        </authorList>
    </citation>
    <scope>NUCLEOTIDE SEQUENCE [LARGE SCALE GENOMIC DNA]</scope>
    <source>
        <strain evidence="3">CBS 340.73</strain>
    </source>
</reference>
<dbReference type="Proteomes" id="UP001303473">
    <property type="component" value="Unassembled WGS sequence"/>
</dbReference>
<dbReference type="SUPFAM" id="SSF54427">
    <property type="entry name" value="NTF2-like"/>
    <property type="match status" value="1"/>
</dbReference>
<dbReference type="AlphaFoldDB" id="A0AAN6S7R4"/>
<keyword evidence="3" id="KW-1185">Reference proteome</keyword>
<comment type="caution">
    <text evidence="2">The sequence shown here is derived from an EMBL/GenBank/DDBJ whole genome shotgun (WGS) entry which is preliminary data.</text>
</comment>
<sequence length="170" mass="18629">MRVLAFLTTALLAAPFGALAAPVTGTVTHVPSRIRLGVVEGRGPAVVTPPPCQPMTPAPTEDETKARFEKFAHAFLETKNLTEAFSYISSTYKNHNPMAKDGPASALDILGPVWPTVTITPLRRTFKGNMGWLDYRASGLGEVVDRYRWEAGCIVEHWDQGEKYPTTTSR</sequence>
<gene>
    <name evidence="2" type="ORF">QBC46DRAFT_351469</name>
</gene>
<proteinExistence type="predicted"/>
<dbReference type="InterPro" id="IPR032710">
    <property type="entry name" value="NTF2-like_dom_sf"/>
</dbReference>
<evidence type="ECO:0000313" key="3">
    <source>
        <dbReference type="Proteomes" id="UP001303473"/>
    </source>
</evidence>
<dbReference type="EMBL" id="MU853765">
    <property type="protein sequence ID" value="KAK3943594.1"/>
    <property type="molecule type" value="Genomic_DNA"/>
</dbReference>
<evidence type="ECO:0000256" key="1">
    <source>
        <dbReference type="SAM" id="SignalP"/>
    </source>
</evidence>